<reference evidence="3" key="1">
    <citation type="journal article" date="2019" name="Int. J. Syst. Evol. Microbiol.">
        <title>The Global Catalogue of Microorganisms (GCM) 10K type strain sequencing project: providing services to taxonomists for standard genome sequencing and annotation.</title>
        <authorList>
            <consortium name="The Broad Institute Genomics Platform"/>
            <consortium name="The Broad Institute Genome Sequencing Center for Infectious Disease"/>
            <person name="Wu L."/>
            <person name="Ma J."/>
        </authorList>
    </citation>
    <scope>NUCLEOTIDE SEQUENCE [LARGE SCALE GENOMIC DNA]</scope>
    <source>
        <strain evidence="3">CGMCC 1.15772</strain>
    </source>
</reference>
<gene>
    <name evidence="2" type="ORF">ACFP81_06835</name>
</gene>
<dbReference type="EMBL" id="JBHSWD010000001">
    <property type="protein sequence ID" value="MFC6591757.1"/>
    <property type="molecule type" value="Genomic_DNA"/>
</dbReference>
<evidence type="ECO:0000313" key="3">
    <source>
        <dbReference type="Proteomes" id="UP001596297"/>
    </source>
</evidence>
<accession>A0ABW1YBW2</accession>
<evidence type="ECO:0008006" key="4">
    <source>
        <dbReference type="Google" id="ProtNLM"/>
    </source>
</evidence>
<protein>
    <recommendedName>
        <fullName evidence="4">Metallophosphoesterase</fullName>
    </recommendedName>
</protein>
<keyword evidence="1" id="KW-0472">Membrane</keyword>
<feature type="transmembrane region" description="Helical" evidence="1">
    <location>
        <begin position="92"/>
        <end position="110"/>
    </location>
</feature>
<feature type="transmembrane region" description="Helical" evidence="1">
    <location>
        <begin position="12"/>
        <end position="31"/>
    </location>
</feature>
<proteinExistence type="predicted"/>
<name>A0ABW1YBW2_9DEIO</name>
<dbReference type="Proteomes" id="UP001596297">
    <property type="component" value="Unassembled WGS sequence"/>
</dbReference>
<evidence type="ECO:0000256" key="1">
    <source>
        <dbReference type="SAM" id="Phobius"/>
    </source>
</evidence>
<keyword evidence="3" id="KW-1185">Reference proteome</keyword>
<sequence>MDELLIQLMKPQVWVGLAATFVIAVAVYRFGRLFTAVLEPHVTPGFLRVVRAGWALLCVVAWVAVGTFVLYLPGVPVLFELGRMIVDWFRNAAGQMLVIVALALIAWHLVGSVSTRVVPADDFNRRSVRVATLKGWLKAPSRSSSSSLA</sequence>
<keyword evidence="1" id="KW-1133">Transmembrane helix</keyword>
<feature type="transmembrane region" description="Helical" evidence="1">
    <location>
        <begin position="52"/>
        <end position="72"/>
    </location>
</feature>
<evidence type="ECO:0000313" key="2">
    <source>
        <dbReference type="EMBL" id="MFC6591757.1"/>
    </source>
</evidence>
<comment type="caution">
    <text evidence="2">The sequence shown here is derived from an EMBL/GenBank/DDBJ whole genome shotgun (WGS) entry which is preliminary data.</text>
</comment>
<dbReference type="RefSeq" id="WP_380082767.1">
    <property type="nucleotide sequence ID" value="NZ_JBHSWD010000001.1"/>
</dbReference>
<keyword evidence="1" id="KW-0812">Transmembrane</keyword>
<organism evidence="2 3">
    <name type="scientific">Deinococcus lacus</name>
    <dbReference type="NCBI Taxonomy" id="392561"/>
    <lineage>
        <taxon>Bacteria</taxon>
        <taxon>Thermotogati</taxon>
        <taxon>Deinococcota</taxon>
        <taxon>Deinococci</taxon>
        <taxon>Deinococcales</taxon>
        <taxon>Deinococcaceae</taxon>
        <taxon>Deinococcus</taxon>
    </lineage>
</organism>